<protein>
    <submittedName>
        <fullName evidence="1">Reductase</fullName>
    </submittedName>
</protein>
<reference evidence="1" key="2">
    <citation type="submission" date="2021-04" db="EMBL/GenBank/DDBJ databases">
        <authorList>
            <person name="Gilroy R."/>
        </authorList>
    </citation>
    <scope>NUCLEOTIDE SEQUENCE</scope>
    <source>
        <strain evidence="1">ChiHejej3B27-2180</strain>
    </source>
</reference>
<dbReference type="EMBL" id="DXGK01000020">
    <property type="protein sequence ID" value="HIW69921.1"/>
    <property type="molecule type" value="Genomic_DNA"/>
</dbReference>
<dbReference type="AlphaFoldDB" id="A0A9D1QPX0"/>
<sequence length="119" mass="13961">MLVKYRKDYQKIVMGLLSFIPSLNNVKRLNNEIFWSNADDHPIFLWKNSDSDHFIAVVILEIGDDYVLVRRLSFTPSERTGKNIYSLLDAVAERYPHKRVIGTLANQQLISNWEKELHE</sequence>
<evidence type="ECO:0000313" key="2">
    <source>
        <dbReference type="Proteomes" id="UP000886878"/>
    </source>
</evidence>
<name>A0A9D1QPX0_9LACO</name>
<evidence type="ECO:0000313" key="1">
    <source>
        <dbReference type="EMBL" id="HIW69921.1"/>
    </source>
</evidence>
<accession>A0A9D1QPX0</accession>
<proteinExistence type="predicted"/>
<organism evidence="1 2">
    <name type="scientific">Candidatus Limosilactobacillus merdipullorum</name>
    <dbReference type="NCBI Taxonomy" id="2838653"/>
    <lineage>
        <taxon>Bacteria</taxon>
        <taxon>Bacillati</taxon>
        <taxon>Bacillota</taxon>
        <taxon>Bacilli</taxon>
        <taxon>Lactobacillales</taxon>
        <taxon>Lactobacillaceae</taxon>
        <taxon>Limosilactobacillus</taxon>
    </lineage>
</organism>
<comment type="caution">
    <text evidence="1">The sequence shown here is derived from an EMBL/GenBank/DDBJ whole genome shotgun (WGS) entry which is preliminary data.</text>
</comment>
<gene>
    <name evidence="1" type="ORF">H9876_00860</name>
</gene>
<reference evidence="1" key="1">
    <citation type="journal article" date="2021" name="PeerJ">
        <title>Extensive microbial diversity within the chicken gut microbiome revealed by metagenomics and culture.</title>
        <authorList>
            <person name="Gilroy R."/>
            <person name="Ravi A."/>
            <person name="Getino M."/>
            <person name="Pursley I."/>
            <person name="Horton D.L."/>
            <person name="Alikhan N.F."/>
            <person name="Baker D."/>
            <person name="Gharbi K."/>
            <person name="Hall N."/>
            <person name="Watson M."/>
            <person name="Adriaenssens E.M."/>
            <person name="Foster-Nyarko E."/>
            <person name="Jarju S."/>
            <person name="Secka A."/>
            <person name="Antonio M."/>
            <person name="Oren A."/>
            <person name="Chaudhuri R.R."/>
            <person name="La Ragione R."/>
            <person name="Hildebrand F."/>
            <person name="Pallen M.J."/>
        </authorList>
    </citation>
    <scope>NUCLEOTIDE SEQUENCE</scope>
    <source>
        <strain evidence="1">ChiHejej3B27-2180</strain>
    </source>
</reference>
<dbReference type="Proteomes" id="UP000886878">
    <property type="component" value="Unassembled WGS sequence"/>
</dbReference>